<dbReference type="AlphaFoldDB" id="A0A9E7G7D8"/>
<reference evidence="1" key="1">
    <citation type="submission" date="2022-05" db="EMBL/GenBank/DDBJ databases">
        <title>The Musa troglodytarum L. genome provides insights into the mechanism of non-climacteric behaviour and enrichment of carotenoids.</title>
        <authorList>
            <person name="Wang J."/>
        </authorList>
    </citation>
    <scope>NUCLEOTIDE SEQUENCE</scope>
    <source>
        <tissue evidence="1">Leaf</tissue>
    </source>
</reference>
<keyword evidence="2" id="KW-1185">Reference proteome</keyword>
<evidence type="ECO:0000313" key="1">
    <source>
        <dbReference type="EMBL" id="URE09824.1"/>
    </source>
</evidence>
<gene>
    <name evidence="1" type="ORF">MUK42_30582</name>
</gene>
<organism evidence="1 2">
    <name type="scientific">Musa troglodytarum</name>
    <name type="common">fe'i banana</name>
    <dbReference type="NCBI Taxonomy" id="320322"/>
    <lineage>
        <taxon>Eukaryota</taxon>
        <taxon>Viridiplantae</taxon>
        <taxon>Streptophyta</taxon>
        <taxon>Embryophyta</taxon>
        <taxon>Tracheophyta</taxon>
        <taxon>Spermatophyta</taxon>
        <taxon>Magnoliopsida</taxon>
        <taxon>Liliopsida</taxon>
        <taxon>Zingiberales</taxon>
        <taxon>Musaceae</taxon>
        <taxon>Musa</taxon>
    </lineage>
</organism>
<name>A0A9E7G7D8_9LILI</name>
<dbReference type="EMBL" id="CP097508">
    <property type="protein sequence ID" value="URE09824.1"/>
    <property type="molecule type" value="Genomic_DNA"/>
</dbReference>
<proteinExistence type="predicted"/>
<evidence type="ECO:0000313" key="2">
    <source>
        <dbReference type="Proteomes" id="UP001055439"/>
    </source>
</evidence>
<protein>
    <submittedName>
        <fullName evidence="1">Uncharacterized protein</fullName>
    </submittedName>
</protein>
<sequence length="67" mass="7352">MASLVVLASGWASLRMMRHRAKRPGMEKCSLPGNTNHNLFKDAFPCPGPEKEPFKCTAHLSSAPARD</sequence>
<accession>A0A9E7G7D8</accession>
<dbReference type="Proteomes" id="UP001055439">
    <property type="component" value="Chromosome 6"/>
</dbReference>